<evidence type="ECO:0000256" key="2">
    <source>
        <dbReference type="ARBA" id="ARBA00004685"/>
    </source>
</evidence>
<evidence type="ECO:0000256" key="8">
    <source>
        <dbReference type="ARBA" id="ARBA00023180"/>
    </source>
</evidence>
<evidence type="ECO:0000313" key="12">
    <source>
        <dbReference type="Proteomes" id="UP001172102"/>
    </source>
</evidence>
<dbReference type="PANTHER" id="PTHR33365">
    <property type="entry name" value="YALI0B05434P"/>
    <property type="match status" value="1"/>
</dbReference>
<comment type="similarity">
    <text evidence="9">Belongs to the ustYa family.</text>
</comment>
<proteinExistence type="inferred from homology"/>
<evidence type="ECO:0000256" key="6">
    <source>
        <dbReference type="ARBA" id="ARBA00023026"/>
    </source>
</evidence>
<dbReference type="AlphaFoldDB" id="A0AA40A393"/>
<evidence type="ECO:0000256" key="9">
    <source>
        <dbReference type="ARBA" id="ARBA00035112"/>
    </source>
</evidence>
<dbReference type="PANTHER" id="PTHR33365:SF11">
    <property type="entry name" value="TAT PATHWAY SIGNAL SEQUENCE"/>
    <property type="match status" value="1"/>
</dbReference>
<gene>
    <name evidence="11" type="ORF">B0H67DRAFT_648527</name>
</gene>
<dbReference type="Proteomes" id="UP001172102">
    <property type="component" value="Unassembled WGS sequence"/>
</dbReference>
<evidence type="ECO:0000313" key="11">
    <source>
        <dbReference type="EMBL" id="KAK0708467.1"/>
    </source>
</evidence>
<keyword evidence="5" id="KW-0560">Oxidoreductase</keyword>
<feature type="chain" id="PRO_5041430852" description="Oxidase ustYa" evidence="10">
    <location>
        <begin position="19"/>
        <end position="223"/>
    </location>
</feature>
<dbReference type="GO" id="GO:0016491">
    <property type="term" value="F:oxidoreductase activity"/>
    <property type="evidence" value="ECO:0007669"/>
    <property type="project" value="UniProtKB-KW"/>
</dbReference>
<keyword evidence="3" id="KW-0812">Transmembrane</keyword>
<evidence type="ECO:0000256" key="4">
    <source>
        <dbReference type="ARBA" id="ARBA00022989"/>
    </source>
</evidence>
<name>A0AA40A393_9PEZI</name>
<accession>A0AA40A393</accession>
<keyword evidence="12" id="KW-1185">Reference proteome</keyword>
<reference evidence="11" key="1">
    <citation type="submission" date="2023-06" db="EMBL/GenBank/DDBJ databases">
        <title>Genome-scale phylogeny and comparative genomics of the fungal order Sordariales.</title>
        <authorList>
            <consortium name="Lawrence Berkeley National Laboratory"/>
            <person name="Hensen N."/>
            <person name="Bonometti L."/>
            <person name="Westerberg I."/>
            <person name="Brannstrom I.O."/>
            <person name="Guillou S."/>
            <person name="Cros-Aarteil S."/>
            <person name="Calhoun S."/>
            <person name="Haridas S."/>
            <person name="Kuo A."/>
            <person name="Mondo S."/>
            <person name="Pangilinan J."/>
            <person name="Riley R."/>
            <person name="Labutti K."/>
            <person name="Andreopoulos B."/>
            <person name="Lipzen A."/>
            <person name="Chen C."/>
            <person name="Yanf M."/>
            <person name="Daum C."/>
            <person name="Ng V."/>
            <person name="Clum A."/>
            <person name="Steindorff A."/>
            <person name="Ohm R."/>
            <person name="Martin F."/>
            <person name="Silar P."/>
            <person name="Natvig D."/>
            <person name="Lalanne C."/>
            <person name="Gautier V."/>
            <person name="Ament-Velasquez S.L."/>
            <person name="Kruys A."/>
            <person name="Hutchinson M.I."/>
            <person name="Powell A.J."/>
            <person name="Barry K."/>
            <person name="Miller A.N."/>
            <person name="Grigoriev I.V."/>
            <person name="Debuchy R."/>
            <person name="Gladieux P."/>
            <person name="Thoren M.H."/>
            <person name="Johannesson H."/>
        </authorList>
    </citation>
    <scope>NUCLEOTIDE SEQUENCE</scope>
    <source>
        <strain evidence="11">SMH4607-1</strain>
    </source>
</reference>
<dbReference type="Pfam" id="PF11807">
    <property type="entry name" value="UstYa"/>
    <property type="match status" value="1"/>
</dbReference>
<keyword evidence="7" id="KW-0472">Membrane</keyword>
<dbReference type="GO" id="GO:0043386">
    <property type="term" value="P:mycotoxin biosynthetic process"/>
    <property type="evidence" value="ECO:0007669"/>
    <property type="project" value="InterPro"/>
</dbReference>
<evidence type="ECO:0008006" key="13">
    <source>
        <dbReference type="Google" id="ProtNLM"/>
    </source>
</evidence>
<dbReference type="EMBL" id="JAUKUA010000006">
    <property type="protein sequence ID" value="KAK0708467.1"/>
    <property type="molecule type" value="Genomic_DNA"/>
</dbReference>
<protein>
    <recommendedName>
        <fullName evidence="13">Oxidase ustYa</fullName>
    </recommendedName>
</protein>
<evidence type="ECO:0000256" key="7">
    <source>
        <dbReference type="ARBA" id="ARBA00023136"/>
    </source>
</evidence>
<feature type="signal peptide" evidence="10">
    <location>
        <begin position="1"/>
        <end position="18"/>
    </location>
</feature>
<keyword evidence="10" id="KW-0732">Signal</keyword>
<comment type="subcellular location">
    <subcellularLocation>
        <location evidence="1">Membrane</location>
        <topology evidence="1">Single-pass membrane protein</topology>
    </subcellularLocation>
</comment>
<comment type="pathway">
    <text evidence="2">Mycotoxin biosynthesis.</text>
</comment>
<evidence type="ECO:0000256" key="1">
    <source>
        <dbReference type="ARBA" id="ARBA00004167"/>
    </source>
</evidence>
<evidence type="ECO:0000256" key="3">
    <source>
        <dbReference type="ARBA" id="ARBA00022692"/>
    </source>
</evidence>
<keyword evidence="4" id="KW-1133">Transmembrane helix</keyword>
<dbReference type="InterPro" id="IPR021765">
    <property type="entry name" value="UstYa-like"/>
</dbReference>
<organism evidence="11 12">
    <name type="scientific">Lasiosphaeris hirsuta</name>
    <dbReference type="NCBI Taxonomy" id="260670"/>
    <lineage>
        <taxon>Eukaryota</taxon>
        <taxon>Fungi</taxon>
        <taxon>Dikarya</taxon>
        <taxon>Ascomycota</taxon>
        <taxon>Pezizomycotina</taxon>
        <taxon>Sordariomycetes</taxon>
        <taxon>Sordariomycetidae</taxon>
        <taxon>Sordariales</taxon>
        <taxon>Lasiosphaeriaceae</taxon>
        <taxon>Lasiosphaeris</taxon>
    </lineage>
</organism>
<keyword evidence="8" id="KW-0325">Glycoprotein</keyword>
<evidence type="ECO:0000256" key="5">
    <source>
        <dbReference type="ARBA" id="ARBA00023002"/>
    </source>
</evidence>
<keyword evidence="6" id="KW-0843">Virulence</keyword>
<dbReference type="GO" id="GO:0016020">
    <property type="term" value="C:membrane"/>
    <property type="evidence" value="ECO:0007669"/>
    <property type="project" value="UniProtKB-SubCell"/>
</dbReference>
<comment type="caution">
    <text evidence="11">The sequence shown here is derived from an EMBL/GenBank/DDBJ whole genome shotgun (WGS) entry which is preliminary data.</text>
</comment>
<sequence length="223" mass="24511">MAISLLVLLFLLGAVSLASLVIYSRSSLQPWRHLDFHPLEEVNGLVPPVSVHPVVFGPDPLVTPDHKTAASANASDEYWLSAVPLGNGFIAVEEPLQHQLPPPIRYKGKNVYSVAVFHQLHCLHTIMASYNALAAADGVMKPEHSHAGPTDKIRRSGPHGHIDHCFRYLRQSLLCCGDTALEGQDPNSDDPATDGTGAIHLCKDYEGIKRWAEERRLVDKHNL</sequence>
<evidence type="ECO:0000256" key="10">
    <source>
        <dbReference type="SAM" id="SignalP"/>
    </source>
</evidence>